<dbReference type="Proteomes" id="UP000177967">
    <property type="component" value="Unassembled WGS sequence"/>
</dbReference>
<organism evidence="4 5">
    <name type="scientific">Candidatus Blackburnbacteria bacterium RIFCSPHIGHO2_01_FULL_43_15b</name>
    <dbReference type="NCBI Taxonomy" id="1797513"/>
    <lineage>
        <taxon>Bacteria</taxon>
        <taxon>Candidatus Blackburniibacteriota</taxon>
    </lineage>
</organism>
<comment type="caution">
    <text evidence="4">The sequence shown here is derived from an EMBL/GenBank/DDBJ whole genome shotgun (WGS) entry which is preliminary data.</text>
</comment>
<reference evidence="4 5" key="1">
    <citation type="journal article" date="2016" name="Nat. Commun.">
        <title>Thousands of microbial genomes shed light on interconnected biogeochemical processes in an aquifer system.</title>
        <authorList>
            <person name="Anantharaman K."/>
            <person name="Brown C.T."/>
            <person name="Hug L.A."/>
            <person name="Sharon I."/>
            <person name="Castelle C.J."/>
            <person name="Probst A.J."/>
            <person name="Thomas B.C."/>
            <person name="Singh A."/>
            <person name="Wilkins M.J."/>
            <person name="Karaoz U."/>
            <person name="Brodie E.L."/>
            <person name="Williams K.H."/>
            <person name="Hubbard S.S."/>
            <person name="Banfield J.F."/>
        </authorList>
    </citation>
    <scope>NUCLEOTIDE SEQUENCE [LARGE SCALE GENOMIC DNA]</scope>
</reference>
<name>A0A1G1UYQ7_9BACT</name>
<dbReference type="PROSITE" id="PS51459">
    <property type="entry name" value="FIDO"/>
    <property type="match status" value="1"/>
</dbReference>
<dbReference type="InterPro" id="IPR040198">
    <property type="entry name" value="Fido_containing"/>
</dbReference>
<dbReference type="InterPro" id="IPR036597">
    <property type="entry name" value="Fido-like_dom_sf"/>
</dbReference>
<dbReference type="AlphaFoldDB" id="A0A1G1UYQ7"/>
<feature type="binding site" evidence="2">
    <location>
        <begin position="184"/>
        <end position="191"/>
    </location>
    <ligand>
        <name>ATP</name>
        <dbReference type="ChEBI" id="CHEBI:30616"/>
    </ligand>
</feature>
<evidence type="ECO:0000313" key="5">
    <source>
        <dbReference type="Proteomes" id="UP000177967"/>
    </source>
</evidence>
<gene>
    <name evidence="4" type="ORF">A2782_00575</name>
</gene>
<feature type="domain" description="Fido" evidence="3">
    <location>
        <begin position="97"/>
        <end position="242"/>
    </location>
</feature>
<evidence type="ECO:0000256" key="2">
    <source>
        <dbReference type="PIRSR" id="PIRSR640198-2"/>
    </source>
</evidence>
<evidence type="ECO:0000259" key="3">
    <source>
        <dbReference type="PROSITE" id="PS51459"/>
    </source>
</evidence>
<accession>A0A1G1UYQ7</accession>
<keyword evidence="2" id="KW-0067">ATP-binding</keyword>
<dbReference type="InterPro" id="IPR003812">
    <property type="entry name" value="Fido"/>
</dbReference>
<dbReference type="EMBL" id="MHBW01000030">
    <property type="protein sequence ID" value="OGY08258.1"/>
    <property type="molecule type" value="Genomic_DNA"/>
</dbReference>
<dbReference type="STRING" id="1797513.A2782_00575"/>
<evidence type="ECO:0000313" key="4">
    <source>
        <dbReference type="EMBL" id="OGY08258.1"/>
    </source>
</evidence>
<dbReference type="InterPro" id="IPR036388">
    <property type="entry name" value="WH-like_DNA-bd_sf"/>
</dbReference>
<dbReference type="PANTHER" id="PTHR13504:SF38">
    <property type="entry name" value="FIDO DOMAIN-CONTAINING PROTEIN"/>
    <property type="match status" value="1"/>
</dbReference>
<dbReference type="GO" id="GO:0005524">
    <property type="term" value="F:ATP binding"/>
    <property type="evidence" value="ECO:0007669"/>
    <property type="project" value="UniProtKB-KW"/>
</dbReference>
<feature type="active site" evidence="1">
    <location>
        <position position="180"/>
    </location>
</feature>
<protein>
    <recommendedName>
        <fullName evidence="3">Fido domain-containing protein</fullName>
    </recommendedName>
</protein>
<dbReference type="PANTHER" id="PTHR13504">
    <property type="entry name" value="FIDO DOMAIN-CONTAINING PROTEIN DDB_G0283145"/>
    <property type="match status" value="1"/>
</dbReference>
<dbReference type="Gene3D" id="1.10.10.10">
    <property type="entry name" value="Winged helix-like DNA-binding domain superfamily/Winged helix DNA-binding domain"/>
    <property type="match status" value="1"/>
</dbReference>
<feature type="binding site" evidence="2">
    <location>
        <begin position="222"/>
        <end position="223"/>
    </location>
    <ligand>
        <name>ATP</name>
        <dbReference type="ChEBI" id="CHEBI:30616"/>
    </ligand>
</feature>
<dbReference type="Gene3D" id="1.10.3290.10">
    <property type="entry name" value="Fido-like domain"/>
    <property type="match status" value="1"/>
</dbReference>
<dbReference type="Pfam" id="PF02661">
    <property type="entry name" value="Fic"/>
    <property type="match status" value="1"/>
</dbReference>
<sequence>MLIPPKYILTPKISELLASIEASRQVIDLVSVPGEVEANIRRKATLRSSLFSARIEGNSLTLDEFSHAPSRDQKKREVSNNLKGLNWVYKRGVNKDLTTRQILELHKIVMSGLVDSENLGHFRKEQGAIFNSAGYVVYMSARPAQINSLMSHLLNFANGPKERFVPMRACLAHYTFERIHPFLDGNGRVGRLLLQAILAKNDYGMKGLLAFEEYLDNHRSEYYSALEVSEKEVSDYLEFMLAALAKTAQDAKEEILRKQTLDAIDLLLPRRAEILQIIRDHKMVNFDFIKRRFMAVNERTLRYDLLRLANDGLIKKRGSTKGVYYQPVD</sequence>
<proteinExistence type="predicted"/>
<dbReference type="SUPFAM" id="SSF140931">
    <property type="entry name" value="Fic-like"/>
    <property type="match status" value="1"/>
</dbReference>
<evidence type="ECO:0000256" key="1">
    <source>
        <dbReference type="PIRSR" id="PIRSR640198-1"/>
    </source>
</evidence>
<keyword evidence="2" id="KW-0547">Nucleotide-binding</keyword>